<proteinExistence type="predicted"/>
<comment type="caution">
    <text evidence="2">The sequence shown here is derived from an EMBL/GenBank/DDBJ whole genome shotgun (WGS) entry which is preliminary data.</text>
</comment>
<dbReference type="SUPFAM" id="SSF52096">
    <property type="entry name" value="ClpP/crotonase"/>
    <property type="match status" value="1"/>
</dbReference>
<keyword evidence="3" id="KW-1185">Reference proteome</keyword>
<evidence type="ECO:0000313" key="3">
    <source>
        <dbReference type="Proteomes" id="UP001597521"/>
    </source>
</evidence>
<dbReference type="RefSeq" id="WP_386834757.1">
    <property type="nucleotide sequence ID" value="NZ_JBHUNP010000001.1"/>
</dbReference>
<dbReference type="InterPro" id="IPR002477">
    <property type="entry name" value="Peptidoglycan-bd-like"/>
</dbReference>
<dbReference type="Gene3D" id="3.90.226.10">
    <property type="entry name" value="2-enoyl-CoA Hydratase, Chain A, domain 1"/>
    <property type="match status" value="1"/>
</dbReference>
<accession>A0ABW5QNI9</accession>
<gene>
    <name evidence="2" type="ORF">ACFSX5_15890</name>
</gene>
<dbReference type="SUPFAM" id="SSF47090">
    <property type="entry name" value="PGBD-like"/>
    <property type="match status" value="1"/>
</dbReference>
<dbReference type="Pfam" id="PF01471">
    <property type="entry name" value="PG_binding_1"/>
    <property type="match status" value="1"/>
</dbReference>
<dbReference type="Gene3D" id="1.10.101.10">
    <property type="entry name" value="PGBD-like superfamily/PGBD"/>
    <property type="match status" value="1"/>
</dbReference>
<feature type="domain" description="Peptidoglycan binding-like" evidence="1">
    <location>
        <begin position="284"/>
        <end position="322"/>
    </location>
</feature>
<dbReference type="InterPro" id="IPR036366">
    <property type="entry name" value="PGBDSf"/>
</dbReference>
<evidence type="ECO:0000259" key="1">
    <source>
        <dbReference type="Pfam" id="PF01471"/>
    </source>
</evidence>
<reference evidence="3" key="1">
    <citation type="journal article" date="2019" name="Int. J. Syst. Evol. Microbiol.">
        <title>The Global Catalogue of Microorganisms (GCM) 10K type strain sequencing project: providing services to taxonomists for standard genome sequencing and annotation.</title>
        <authorList>
            <consortium name="The Broad Institute Genomics Platform"/>
            <consortium name="The Broad Institute Genome Sequencing Center for Infectious Disease"/>
            <person name="Wu L."/>
            <person name="Ma J."/>
        </authorList>
    </citation>
    <scope>NUCLEOTIDE SEQUENCE [LARGE SCALE GENOMIC DNA]</scope>
    <source>
        <strain evidence="3">CCM 7427</strain>
    </source>
</reference>
<sequence>MGTEWTISAGHHYSTELQQNWDSAWCYTTRLIEGVNVQVDLATRGSQYQSPTAPVATRQTLTQAGLSPASALALARHCPWLDDRVFGVDEYVSPTGFENPFTRAQQSFSPDGATLRFSGTIQADFLSTLQNHQFDTLYVDSIGGSVPAALAAGYWLRREGKTVVAEGECLSACVFVLAGGAVRDSLPAAQIGVHRFSSDGAMSSQTALAVAQETASSILMYLERMGIDSELFHVMSQTPAESMQYLDRARLEAWRLISITPSDAPMEPASANVQDWFDGLPEDLRVQVQTDLLLLGYYDGFVDGRFGDGTRRALERYQQDQGAGAIPTQGELEQLGVSAATRFEEFGFELVSDDRGRSDLMVPLKLLPHSTETLRGHAYAAGDRSMVLETVAKPVAEQSFEDLFQALKGASSDRRITYQTLRADRFVLAGRDAEKSFYLLFYKTQTASVGFSFSWDTERSNVGPVLATYIASHFAPN</sequence>
<dbReference type="EMBL" id="JBHUNP010000001">
    <property type="protein sequence ID" value="MFD2649268.1"/>
    <property type="molecule type" value="Genomic_DNA"/>
</dbReference>
<dbReference type="Proteomes" id="UP001597521">
    <property type="component" value="Unassembled WGS sequence"/>
</dbReference>
<dbReference type="InterPro" id="IPR029045">
    <property type="entry name" value="ClpP/crotonase-like_dom_sf"/>
</dbReference>
<name>A0ABW5QNI9_9HYPH</name>
<evidence type="ECO:0000313" key="2">
    <source>
        <dbReference type="EMBL" id="MFD2649268.1"/>
    </source>
</evidence>
<organism evidence="2 3">
    <name type="scientific">Devosia albogilva</name>
    <dbReference type="NCBI Taxonomy" id="429726"/>
    <lineage>
        <taxon>Bacteria</taxon>
        <taxon>Pseudomonadati</taxon>
        <taxon>Pseudomonadota</taxon>
        <taxon>Alphaproteobacteria</taxon>
        <taxon>Hyphomicrobiales</taxon>
        <taxon>Devosiaceae</taxon>
        <taxon>Devosia</taxon>
    </lineage>
</organism>
<dbReference type="InterPro" id="IPR036365">
    <property type="entry name" value="PGBD-like_sf"/>
</dbReference>
<protein>
    <submittedName>
        <fullName evidence="2">Peptidoglycan-binding protein</fullName>
    </submittedName>
</protein>